<comment type="caution">
    <text evidence="6">The sequence shown here is derived from an EMBL/GenBank/DDBJ whole genome shotgun (WGS) entry which is preliminary data.</text>
</comment>
<dbReference type="Gene3D" id="3.40.630.10">
    <property type="entry name" value="Zn peptidases"/>
    <property type="match status" value="1"/>
</dbReference>
<name>A0A917I8V0_9HYPH</name>
<dbReference type="Pfam" id="PF24827">
    <property type="entry name" value="AstE_AspA_cat"/>
    <property type="match status" value="1"/>
</dbReference>
<dbReference type="AlphaFoldDB" id="A0A917I8V0"/>
<evidence type="ECO:0000256" key="3">
    <source>
        <dbReference type="ARBA" id="ARBA00022801"/>
    </source>
</evidence>
<comment type="cofactor">
    <cofactor evidence="1">
        <name>Zn(2+)</name>
        <dbReference type="ChEBI" id="CHEBI:29105"/>
    </cofactor>
</comment>
<organism evidence="6 7">
    <name type="scientific">Alsobacter metallidurans</name>
    <dbReference type="NCBI Taxonomy" id="340221"/>
    <lineage>
        <taxon>Bacteria</taxon>
        <taxon>Pseudomonadati</taxon>
        <taxon>Pseudomonadota</taxon>
        <taxon>Alphaproteobacteria</taxon>
        <taxon>Hyphomicrobiales</taxon>
        <taxon>Alsobacteraceae</taxon>
        <taxon>Alsobacter</taxon>
    </lineage>
</organism>
<keyword evidence="4" id="KW-0862">Zinc</keyword>
<gene>
    <name evidence="6" type="ORF">GCM10007036_25190</name>
</gene>
<evidence type="ECO:0000256" key="4">
    <source>
        <dbReference type="ARBA" id="ARBA00022833"/>
    </source>
</evidence>
<dbReference type="Proteomes" id="UP000603912">
    <property type="component" value="Unassembled WGS sequence"/>
</dbReference>
<dbReference type="RefSeq" id="WP_188518113.1">
    <property type="nucleotide sequence ID" value="NZ_BMES01000002.1"/>
</dbReference>
<evidence type="ECO:0000313" key="6">
    <source>
        <dbReference type="EMBL" id="GGH21125.1"/>
    </source>
</evidence>
<dbReference type="InterPro" id="IPR053138">
    <property type="entry name" value="N-alpha-Ac-DABA_deacetylase"/>
</dbReference>
<dbReference type="SUPFAM" id="SSF53187">
    <property type="entry name" value="Zn-dependent exopeptidases"/>
    <property type="match status" value="1"/>
</dbReference>
<dbReference type="InterPro" id="IPR043795">
    <property type="entry name" value="N-alpha-Ac-DABA-like"/>
</dbReference>
<proteinExistence type="predicted"/>
<evidence type="ECO:0000259" key="5">
    <source>
        <dbReference type="Pfam" id="PF24827"/>
    </source>
</evidence>
<sequence>MLAEFDPSRPGKAFYDLGPLVGPLDGVSGDVLCCINNGQGPSVLLFGGVHGDEYEAQIVLRRLADAIRPEDVTGRVIIAPSINFPASETGKRLSPFDGQNMNRVFPGNPQGTPTEKLAAFATGSLFPAVDLLIDVHAGGRDVSVVPMVFGFTTPTSKVGEAALTDLMEAWGYDFVQHVEGIRETACGAAKEMNLASIEVEGGGGRLKTSELETMEGGLRRALARYGVLAGAPAPARFRGVHVTAGPEGQYVADAPGLVEHRVALGAQVGADDVVALVHPVAGADPAPRSIRAPTPGYVLRQTEHAYVARGQLIGNVGAPVR</sequence>
<evidence type="ECO:0000313" key="7">
    <source>
        <dbReference type="Proteomes" id="UP000603912"/>
    </source>
</evidence>
<protein>
    <submittedName>
        <fullName evidence="6">Succinylglutamate desuccinylase</fullName>
    </submittedName>
</protein>
<keyword evidence="7" id="KW-1185">Reference proteome</keyword>
<dbReference type="PANTHER" id="PTHR37326">
    <property type="entry name" value="BLL3975 PROTEIN"/>
    <property type="match status" value="1"/>
</dbReference>
<accession>A0A917I8V0</accession>
<dbReference type="EMBL" id="BMES01000002">
    <property type="protein sequence ID" value="GGH21125.1"/>
    <property type="molecule type" value="Genomic_DNA"/>
</dbReference>
<dbReference type="InterPro" id="IPR055438">
    <property type="entry name" value="AstE_AspA_cat"/>
</dbReference>
<keyword evidence="2" id="KW-0479">Metal-binding</keyword>
<reference evidence="6" key="1">
    <citation type="journal article" date="2014" name="Int. J. Syst. Evol. Microbiol.">
        <title>Complete genome sequence of Corynebacterium casei LMG S-19264T (=DSM 44701T), isolated from a smear-ripened cheese.</title>
        <authorList>
            <consortium name="US DOE Joint Genome Institute (JGI-PGF)"/>
            <person name="Walter F."/>
            <person name="Albersmeier A."/>
            <person name="Kalinowski J."/>
            <person name="Ruckert C."/>
        </authorList>
    </citation>
    <scope>NUCLEOTIDE SEQUENCE</scope>
    <source>
        <strain evidence="6">CGMCC 1.12214</strain>
    </source>
</reference>
<dbReference type="PIRSF" id="PIRSF039012">
    <property type="entry name" value="ASP"/>
    <property type="match status" value="1"/>
</dbReference>
<dbReference type="GO" id="GO:0046872">
    <property type="term" value="F:metal ion binding"/>
    <property type="evidence" value="ECO:0007669"/>
    <property type="project" value="UniProtKB-KW"/>
</dbReference>
<dbReference type="GO" id="GO:0016811">
    <property type="term" value="F:hydrolase activity, acting on carbon-nitrogen (but not peptide) bonds, in linear amides"/>
    <property type="evidence" value="ECO:0007669"/>
    <property type="project" value="InterPro"/>
</dbReference>
<dbReference type="GO" id="GO:0016788">
    <property type="term" value="F:hydrolase activity, acting on ester bonds"/>
    <property type="evidence" value="ECO:0007669"/>
    <property type="project" value="InterPro"/>
</dbReference>
<evidence type="ECO:0000256" key="2">
    <source>
        <dbReference type="ARBA" id="ARBA00022723"/>
    </source>
</evidence>
<evidence type="ECO:0000256" key="1">
    <source>
        <dbReference type="ARBA" id="ARBA00001947"/>
    </source>
</evidence>
<keyword evidence="3" id="KW-0378">Hydrolase</keyword>
<dbReference type="PANTHER" id="PTHR37326:SF1">
    <property type="entry name" value="BLL3975 PROTEIN"/>
    <property type="match status" value="1"/>
</dbReference>
<feature type="domain" description="Succinylglutamate desuccinylase/Aspartoacylase catalytic" evidence="5">
    <location>
        <begin position="39"/>
        <end position="222"/>
    </location>
</feature>
<reference evidence="6" key="2">
    <citation type="submission" date="2020-09" db="EMBL/GenBank/DDBJ databases">
        <authorList>
            <person name="Sun Q."/>
            <person name="Zhou Y."/>
        </authorList>
    </citation>
    <scope>NUCLEOTIDE SEQUENCE</scope>
    <source>
        <strain evidence="6">CGMCC 1.12214</strain>
    </source>
</reference>